<accession>A0A6P0EYU7</accession>
<reference evidence="2 4" key="1">
    <citation type="submission" date="2020-01" db="EMBL/GenBank/DDBJ databases">
        <title>the WGS Modestobacter muralis CPCC 204518.</title>
        <authorList>
            <person name="Jiang Z."/>
        </authorList>
    </citation>
    <scope>NUCLEOTIDE SEQUENCE [LARGE SCALE GENOMIC DNA]</scope>
    <source>
        <strain evidence="2 4">DSM 100205</strain>
    </source>
</reference>
<evidence type="ECO:0000313" key="5">
    <source>
        <dbReference type="Proteomes" id="UP000471152"/>
    </source>
</evidence>
<dbReference type="EMBL" id="JAAGWB010000060">
    <property type="protein sequence ID" value="NEN53123.1"/>
    <property type="molecule type" value="Genomic_DNA"/>
</dbReference>
<name>A0A6P0EYU7_9ACTN</name>
<evidence type="ECO:0000313" key="2">
    <source>
        <dbReference type="EMBL" id="NEK96235.1"/>
    </source>
</evidence>
<evidence type="ECO:0000313" key="3">
    <source>
        <dbReference type="EMBL" id="NEN53123.1"/>
    </source>
</evidence>
<reference evidence="3 5" key="2">
    <citation type="submission" date="2020-02" db="EMBL/GenBank/DDBJ databases">
        <title>The WGS of Modestobacter muralis DSM 100205.</title>
        <authorList>
            <person name="Jiang Z."/>
        </authorList>
    </citation>
    <scope>NUCLEOTIDE SEQUENCE [LARGE SCALE GENOMIC DNA]</scope>
    <source>
        <strain evidence="3 5">DSM 100205</strain>
    </source>
</reference>
<dbReference type="AlphaFoldDB" id="A0A6P0EYU7"/>
<sequence length="229" mass="22631">MRRPPIRVGGARSFLGLVGLVVLTGCSSTPDAAPVVAATSSAPPSTSAPATTAAPVYELPEGCSGLLSLRQIDNALGTPLPGETTFTVGTPQPEIGRTGRVTCGFGVLAATEDSAAADPLMQLSVFTYTDAQAAADRVDATVDAQQAQGVRSDQAAVPGASAVLLSGPDETTLIATVDTRTYSLSLVPGVLDPAGTQTALQSLMGAVLAADSPAPEATGTGPASASPTG</sequence>
<evidence type="ECO:0000256" key="1">
    <source>
        <dbReference type="SAM" id="SignalP"/>
    </source>
</evidence>
<proteinExistence type="predicted"/>
<comment type="caution">
    <text evidence="2">The sequence shown here is derived from an EMBL/GenBank/DDBJ whole genome shotgun (WGS) entry which is preliminary data.</text>
</comment>
<keyword evidence="1" id="KW-0732">Signal</keyword>
<protein>
    <recommendedName>
        <fullName evidence="6">DUF3558 domain-containing protein</fullName>
    </recommendedName>
</protein>
<dbReference type="EMBL" id="JAAGWH010000058">
    <property type="protein sequence ID" value="NEK96235.1"/>
    <property type="molecule type" value="Genomic_DNA"/>
</dbReference>
<feature type="chain" id="PRO_5038312551" description="DUF3558 domain-containing protein" evidence="1">
    <location>
        <begin position="33"/>
        <end position="229"/>
    </location>
</feature>
<dbReference type="PROSITE" id="PS51257">
    <property type="entry name" value="PROKAR_LIPOPROTEIN"/>
    <property type="match status" value="1"/>
</dbReference>
<dbReference type="RefSeq" id="WP_163612928.1">
    <property type="nucleotide sequence ID" value="NZ_JAAGWB010000060.1"/>
</dbReference>
<dbReference type="Proteomes" id="UP000471152">
    <property type="component" value="Unassembled WGS sequence"/>
</dbReference>
<evidence type="ECO:0008006" key="6">
    <source>
        <dbReference type="Google" id="ProtNLM"/>
    </source>
</evidence>
<organism evidence="2 4">
    <name type="scientific">Modestobacter muralis</name>
    <dbReference type="NCBI Taxonomy" id="1608614"/>
    <lineage>
        <taxon>Bacteria</taxon>
        <taxon>Bacillati</taxon>
        <taxon>Actinomycetota</taxon>
        <taxon>Actinomycetes</taxon>
        <taxon>Geodermatophilales</taxon>
        <taxon>Geodermatophilaceae</taxon>
        <taxon>Modestobacter</taxon>
    </lineage>
</organism>
<evidence type="ECO:0000313" key="4">
    <source>
        <dbReference type="Proteomes" id="UP000468828"/>
    </source>
</evidence>
<keyword evidence="4" id="KW-1185">Reference proteome</keyword>
<gene>
    <name evidence="3" type="ORF">G3R41_19650</name>
    <name evidence="2" type="ORF">GCU67_19000</name>
</gene>
<dbReference type="Proteomes" id="UP000468828">
    <property type="component" value="Unassembled WGS sequence"/>
</dbReference>
<feature type="signal peptide" evidence="1">
    <location>
        <begin position="1"/>
        <end position="32"/>
    </location>
</feature>